<dbReference type="Pfam" id="PF13473">
    <property type="entry name" value="Cupredoxin_1"/>
    <property type="match status" value="1"/>
</dbReference>
<dbReference type="Gene3D" id="2.60.40.420">
    <property type="entry name" value="Cupredoxins - blue copper proteins"/>
    <property type="match status" value="1"/>
</dbReference>
<comment type="subcellular location">
    <subcellularLocation>
        <location evidence="1">Periplasm</location>
    </subcellularLocation>
</comment>
<evidence type="ECO:0000313" key="11">
    <source>
        <dbReference type="Proteomes" id="UP000248724"/>
    </source>
</evidence>
<evidence type="ECO:0000256" key="6">
    <source>
        <dbReference type="SAM" id="MobiDB-lite"/>
    </source>
</evidence>
<dbReference type="EMBL" id="JAEKNS010000149">
    <property type="protein sequence ID" value="MBJ7596162.1"/>
    <property type="molecule type" value="Genomic_DNA"/>
</dbReference>
<dbReference type="CDD" id="cd13921">
    <property type="entry name" value="Amicyanin"/>
    <property type="match status" value="1"/>
</dbReference>
<dbReference type="GO" id="GO:0042597">
    <property type="term" value="C:periplasmic space"/>
    <property type="evidence" value="ECO:0007669"/>
    <property type="project" value="UniProtKB-SubCell"/>
</dbReference>
<evidence type="ECO:0000313" key="12">
    <source>
        <dbReference type="Proteomes" id="UP000606991"/>
    </source>
</evidence>
<evidence type="ECO:0000256" key="3">
    <source>
        <dbReference type="ARBA" id="ARBA00022764"/>
    </source>
</evidence>
<dbReference type="InterPro" id="IPR035668">
    <property type="entry name" value="Amicyanin"/>
</dbReference>
<sequence length="118" mass="12202">MRIHLGLLTLVGISLLGVVACGSDSGTSSAQASSGNAVTIKNFAFGPSTLQVSAGTSVTWTNNDQTPHTSTAEKSSPASWDSANLAPGASFSYTFAKAGTYTYHCNIHQYMTGSITIH</sequence>
<evidence type="ECO:0000313" key="10">
    <source>
        <dbReference type="EMBL" id="PZR77579.1"/>
    </source>
</evidence>
<dbReference type="Proteomes" id="UP000606991">
    <property type="component" value="Unassembled WGS sequence"/>
</dbReference>
<dbReference type="EMBL" id="QHBU01000293">
    <property type="protein sequence ID" value="PZR77579.1"/>
    <property type="molecule type" value="Genomic_DNA"/>
</dbReference>
<reference evidence="9 12" key="3">
    <citation type="submission" date="2020-10" db="EMBL/GenBank/DDBJ databases">
        <title>Ca. Dormibacterota MAGs.</title>
        <authorList>
            <person name="Montgomery K."/>
        </authorList>
    </citation>
    <scope>NUCLEOTIDE SEQUENCE [LARGE SCALE GENOMIC DNA]</scope>
    <source>
        <strain evidence="9">SC8812_S17_18</strain>
    </source>
</reference>
<evidence type="ECO:0000256" key="5">
    <source>
        <dbReference type="PIRSR" id="PIRSR602386-1"/>
    </source>
</evidence>
<dbReference type="Proteomes" id="UP000248724">
    <property type="component" value="Unassembled WGS sequence"/>
</dbReference>
<dbReference type="AlphaFoldDB" id="A0A2W5YXA9"/>
<dbReference type="PROSITE" id="PS51257">
    <property type="entry name" value="PROKAR_LIPOPROTEIN"/>
    <property type="match status" value="1"/>
</dbReference>
<dbReference type="PANTHER" id="PTHR36507:SF1">
    <property type="entry name" value="BLL1555 PROTEIN"/>
    <property type="match status" value="1"/>
</dbReference>
<comment type="caution">
    <text evidence="10">The sequence shown here is derived from an EMBL/GenBank/DDBJ whole genome shotgun (WGS) entry which is preliminary data.</text>
</comment>
<evidence type="ECO:0000256" key="1">
    <source>
        <dbReference type="ARBA" id="ARBA00004418"/>
    </source>
</evidence>
<dbReference type="RefSeq" id="WP_337313949.1">
    <property type="nucleotide sequence ID" value="NZ_JAEKNS010000149.1"/>
</dbReference>
<dbReference type="InterPro" id="IPR052721">
    <property type="entry name" value="ET_Amicyanin"/>
</dbReference>
<dbReference type="GO" id="GO:0005507">
    <property type="term" value="F:copper ion binding"/>
    <property type="evidence" value="ECO:0007669"/>
    <property type="project" value="InterPro"/>
</dbReference>
<keyword evidence="7" id="KW-0732">Signal</keyword>
<feature type="domain" description="EfeO-type cupredoxin-like" evidence="8">
    <location>
        <begin position="27"/>
        <end position="117"/>
    </location>
</feature>
<protein>
    <submittedName>
        <fullName evidence="10">Amidase</fullName>
    </submittedName>
    <submittedName>
        <fullName evidence="9">Cupredoxin family copper-binding protein</fullName>
    </submittedName>
</protein>
<feature type="binding site" evidence="5">
    <location>
        <position position="105"/>
    </location>
    <ligand>
        <name>Cu cation</name>
        <dbReference type="ChEBI" id="CHEBI:23378"/>
    </ligand>
</feature>
<keyword evidence="5" id="KW-0479">Metal-binding</keyword>
<accession>A0A2W5YXA9</accession>
<dbReference type="InterPro" id="IPR028096">
    <property type="entry name" value="EfeO_Cupredoxin"/>
</dbReference>
<evidence type="ECO:0000313" key="9">
    <source>
        <dbReference type="EMBL" id="MBJ7596162.1"/>
    </source>
</evidence>
<feature type="signal peptide" evidence="7">
    <location>
        <begin position="1"/>
        <end position="20"/>
    </location>
</feature>
<name>A0A2W5YXA9_9BACT</name>
<dbReference type="InterPro" id="IPR002386">
    <property type="entry name" value="Amicyanin/Pseudoazurin"/>
</dbReference>
<evidence type="ECO:0000256" key="7">
    <source>
        <dbReference type="SAM" id="SignalP"/>
    </source>
</evidence>
<feature type="binding site" evidence="5">
    <location>
        <position position="111"/>
    </location>
    <ligand>
        <name>Cu cation</name>
        <dbReference type="ChEBI" id="CHEBI:23378"/>
    </ligand>
</feature>
<feature type="region of interest" description="Disordered" evidence="6">
    <location>
        <begin position="58"/>
        <end position="80"/>
    </location>
</feature>
<organism evidence="10 11">
    <name type="scientific">Candidatus Aeolococcus gillhamiae</name>
    <dbReference type="NCBI Taxonomy" id="3127015"/>
    <lineage>
        <taxon>Bacteria</taxon>
        <taxon>Bacillati</taxon>
        <taxon>Candidatus Dormiibacterota</taxon>
        <taxon>Candidatus Dormibacteria</taxon>
        <taxon>Candidatus Aeolococcales</taxon>
        <taxon>Candidatus Aeolococcaceae</taxon>
        <taxon>Candidatus Aeolococcus</taxon>
    </lineage>
</organism>
<comment type="cofactor">
    <cofactor evidence="5">
        <name>Cu cation</name>
        <dbReference type="ChEBI" id="CHEBI:23378"/>
    </cofactor>
    <text evidence="5">Binds 1 copper ion per subunit.</text>
</comment>
<keyword evidence="5" id="KW-0186">Copper</keyword>
<keyword evidence="2" id="KW-0813">Transport</keyword>
<gene>
    <name evidence="10" type="ORF">DLM65_15420</name>
    <name evidence="9" type="ORF">JF886_15130</name>
</gene>
<dbReference type="GO" id="GO:0009055">
    <property type="term" value="F:electron transfer activity"/>
    <property type="evidence" value="ECO:0007669"/>
    <property type="project" value="InterPro"/>
</dbReference>
<proteinExistence type="predicted"/>
<reference evidence="10 11" key="1">
    <citation type="journal article" date="2017" name="Nature">
        <title>Atmospheric trace gases support primary production in Antarctic desert surface soil.</title>
        <authorList>
            <person name="Ji M."/>
            <person name="Greening C."/>
            <person name="Vanwonterghem I."/>
            <person name="Carere C.R."/>
            <person name="Bay S.K."/>
            <person name="Steen J.A."/>
            <person name="Montgomery K."/>
            <person name="Lines T."/>
            <person name="Beardall J."/>
            <person name="van Dorst J."/>
            <person name="Snape I."/>
            <person name="Stott M.B."/>
            <person name="Hugenholtz P."/>
            <person name="Ferrari B.C."/>
        </authorList>
    </citation>
    <scope>NUCLEOTIDE SEQUENCE [LARGE SCALE GENOMIC DNA]</scope>
    <source>
        <strain evidence="10">RRmetagenome_bin12</strain>
    </source>
</reference>
<evidence type="ECO:0000256" key="2">
    <source>
        <dbReference type="ARBA" id="ARBA00022448"/>
    </source>
</evidence>
<keyword evidence="4" id="KW-0249">Electron transport</keyword>
<accession>A0A934K2L9</accession>
<feature type="binding site" evidence="5">
    <location>
        <position position="68"/>
    </location>
    <ligand>
        <name>Cu cation</name>
        <dbReference type="ChEBI" id="CHEBI:23378"/>
    </ligand>
</feature>
<keyword evidence="3" id="KW-0574">Periplasm</keyword>
<evidence type="ECO:0000256" key="4">
    <source>
        <dbReference type="ARBA" id="ARBA00022982"/>
    </source>
</evidence>
<dbReference type="PRINTS" id="PR00155">
    <property type="entry name" value="AMICYANIN"/>
</dbReference>
<feature type="binding site" evidence="5">
    <location>
        <position position="108"/>
    </location>
    <ligand>
        <name>Cu cation</name>
        <dbReference type="ChEBI" id="CHEBI:23378"/>
    </ligand>
</feature>
<dbReference type="SUPFAM" id="SSF49503">
    <property type="entry name" value="Cupredoxins"/>
    <property type="match status" value="1"/>
</dbReference>
<feature type="chain" id="PRO_5015881790" evidence="7">
    <location>
        <begin position="21"/>
        <end position="118"/>
    </location>
</feature>
<dbReference type="PANTHER" id="PTHR36507">
    <property type="entry name" value="BLL1555 PROTEIN"/>
    <property type="match status" value="1"/>
</dbReference>
<reference evidence="10" key="2">
    <citation type="submission" date="2018-05" db="EMBL/GenBank/DDBJ databases">
        <authorList>
            <person name="Ferrari B."/>
        </authorList>
    </citation>
    <scope>NUCLEOTIDE SEQUENCE</scope>
    <source>
        <strain evidence="10">RRmetagenome_bin12</strain>
    </source>
</reference>
<dbReference type="InterPro" id="IPR008972">
    <property type="entry name" value="Cupredoxin"/>
</dbReference>
<evidence type="ECO:0000259" key="8">
    <source>
        <dbReference type="Pfam" id="PF13473"/>
    </source>
</evidence>